<dbReference type="Gene3D" id="3.40.50.2300">
    <property type="match status" value="2"/>
</dbReference>
<dbReference type="CDD" id="cd17546">
    <property type="entry name" value="REC_hyHK_CKI1_RcsC-like"/>
    <property type="match status" value="2"/>
</dbReference>
<evidence type="ECO:0000259" key="12">
    <source>
        <dbReference type="PROSITE" id="PS50109"/>
    </source>
</evidence>
<keyword evidence="4" id="KW-0732">Signal</keyword>
<keyword evidence="11" id="KW-0472">Membrane</keyword>
<dbReference type="SUPFAM" id="SSF52172">
    <property type="entry name" value="CheY-like"/>
    <property type="match status" value="2"/>
</dbReference>
<evidence type="ECO:0000256" key="3">
    <source>
        <dbReference type="ARBA" id="ARBA00022553"/>
    </source>
</evidence>
<evidence type="ECO:0000256" key="10">
    <source>
        <dbReference type="SAM" id="MobiDB-lite"/>
    </source>
</evidence>
<dbReference type="Gene3D" id="1.20.120.160">
    <property type="entry name" value="HPT domain"/>
    <property type="match status" value="1"/>
</dbReference>
<dbReference type="GO" id="GO:0005524">
    <property type="term" value="F:ATP binding"/>
    <property type="evidence" value="ECO:0007669"/>
    <property type="project" value="UniProtKB-KW"/>
</dbReference>
<dbReference type="Proteomes" id="UP000229897">
    <property type="component" value="Chromosome"/>
</dbReference>
<dbReference type="PROSITE" id="PS50109">
    <property type="entry name" value="HIS_KIN"/>
    <property type="match status" value="1"/>
</dbReference>
<evidence type="ECO:0000256" key="9">
    <source>
        <dbReference type="PROSITE-ProRule" id="PRU00169"/>
    </source>
</evidence>
<dbReference type="Gene3D" id="1.10.287.130">
    <property type="match status" value="1"/>
</dbReference>
<dbReference type="CDD" id="cd16922">
    <property type="entry name" value="HATPase_EvgS-ArcB-TorS-like"/>
    <property type="match status" value="1"/>
</dbReference>
<reference evidence="14" key="1">
    <citation type="submission" date="2017-10" db="EMBL/GenBank/DDBJ databases">
        <title>Massilia psychrophilum sp. nov., a novel purple-pigmented bacterium isolated from Tianshan glacier, Xinjiang Municipality, China.</title>
        <authorList>
            <person name="Wang H."/>
        </authorList>
    </citation>
    <scope>NUCLEOTIDE SEQUENCE [LARGE SCALE GENOMIC DNA]</scope>
    <source>
        <strain evidence="14">B2</strain>
    </source>
</reference>
<keyword evidence="11" id="KW-0812">Transmembrane</keyword>
<keyword evidence="14" id="KW-0418">Kinase</keyword>
<evidence type="ECO:0000256" key="6">
    <source>
        <dbReference type="ARBA" id="ARBA00023026"/>
    </source>
</evidence>
<dbReference type="SUPFAM" id="SSF47226">
    <property type="entry name" value="Histidine-containing phosphotransfer domain, HPT domain"/>
    <property type="match status" value="1"/>
</dbReference>
<dbReference type="Pfam" id="PF00512">
    <property type="entry name" value="HisKA"/>
    <property type="match status" value="1"/>
</dbReference>
<feature type="transmembrane region" description="Helical" evidence="11">
    <location>
        <begin position="155"/>
        <end position="177"/>
    </location>
</feature>
<evidence type="ECO:0000313" key="15">
    <source>
        <dbReference type="Proteomes" id="UP000229897"/>
    </source>
</evidence>
<dbReference type="Pfam" id="PF00072">
    <property type="entry name" value="Response_reg"/>
    <property type="match status" value="2"/>
</dbReference>
<evidence type="ECO:0000256" key="2">
    <source>
        <dbReference type="ARBA" id="ARBA00012438"/>
    </source>
</evidence>
<keyword evidence="5" id="KW-0902">Two-component regulatory system</keyword>
<dbReference type="PANTHER" id="PTHR45339">
    <property type="entry name" value="HYBRID SIGNAL TRANSDUCTION HISTIDINE KINASE J"/>
    <property type="match status" value="1"/>
</dbReference>
<dbReference type="AlphaFoldDB" id="A0A2D2DL36"/>
<dbReference type="Pfam" id="PF02518">
    <property type="entry name" value="HATPase_c"/>
    <property type="match status" value="1"/>
</dbReference>
<feature type="transmembrane region" description="Helical" evidence="11">
    <location>
        <begin position="16"/>
        <end position="38"/>
    </location>
</feature>
<dbReference type="InterPro" id="IPR003594">
    <property type="entry name" value="HATPase_dom"/>
</dbReference>
<feature type="domain" description="Histidine kinase" evidence="12">
    <location>
        <begin position="274"/>
        <end position="496"/>
    </location>
</feature>
<dbReference type="SUPFAM" id="SSF55874">
    <property type="entry name" value="ATPase domain of HSP90 chaperone/DNA topoisomerase II/histidine kinase"/>
    <property type="match status" value="1"/>
</dbReference>
<gene>
    <name evidence="14" type="ORF">CR152_15040</name>
</gene>
<dbReference type="PROSITE" id="PS50110">
    <property type="entry name" value="RESPONSE_REGULATORY"/>
    <property type="match status" value="2"/>
</dbReference>
<dbReference type="RefSeq" id="WP_099875677.1">
    <property type="nucleotide sequence ID" value="NZ_CP024608.1"/>
</dbReference>
<dbReference type="InterPro" id="IPR036097">
    <property type="entry name" value="HisK_dim/P_sf"/>
</dbReference>
<keyword evidence="15" id="KW-1185">Reference proteome</keyword>
<dbReference type="SMART" id="SM00388">
    <property type="entry name" value="HisKA"/>
    <property type="match status" value="1"/>
</dbReference>
<feature type="domain" description="Response regulatory" evidence="13">
    <location>
        <begin position="666"/>
        <end position="788"/>
    </location>
</feature>
<dbReference type="OrthoDB" id="5468482at2"/>
<dbReference type="InterPro" id="IPR001789">
    <property type="entry name" value="Sig_transdc_resp-reg_receiver"/>
</dbReference>
<sequence length="1042" mass="111907">MFSTQTLASRLLYTMLPWYLLLSVSMTLLQLGIQYVAVSRAIGSDLASLGRTVEPGAAQALWELDTARLTAVVRGVRQNAIVTGVRITNADGAELVGDGDRPALRASPTAPASHQYQHDKMPLRYVERDNKQRLIGYLELYANGDVLWDRLKPSFFVVLLNSVLGSTFLWLIVSWTISYRLSRSVTEVARGVAQWRAAPGESRAGDISYPYQDELGQLVGALNYSHAQLYDSMQQLKEINQNLEHSVAERTCQLQQAKDAAEAANLAKGQFLANMSHEIRTPMNAVLGMLYLALKTDPAPALQNYLGKAQSAALSLLGIINDILDFAKIEAGKLDIENIPFTLDGVLRQLTDAVAYQAEQKGVEFLIRYDPAMPAELVGDPLRLGQILLNLCGNAIKFTEQGEVELSFRAVASTDSDITIELAVRDTGIGMSPQVQRALFAKFTQADQSTTRRFGGTGLGLAISKELVELMGGRIWIAHSAPGEGSTLCFELTLARAAPGAPVPAALLDPVGPLLKGIRVLVVDDSESARDIMADMLRFLQLDVAVAANGVQALAALAASNDQPFDLVLMDWRMPGMNGDEVTRHLRADSRIAYVPKVVMVTAYGREDVFRLAQQAGVDGFLIKPVSPSTLLDSVLSVLGRKRILDNDELRRPPVRLRASGLSGARLLLAEDNDINREFASELLRSEGILVDEAVNGRQAVEMVRAGSYDGVLMDIQMPVMDGFEAARQIRAMAATADGERFGTLPIIAMTALAMAHDVVQSRAAGMNDHVTKPIAPERLMATLAHWVRLAPQRVVVGPPAPERAPLRFPPDLLALTSLDVREGVRRIGGKADAYRRQLLRFRDNYGDAAAQLKALLALPDHEPADAYCHSLLGVTGNLGATALFSRLGAISGKLKNGEPPAAADLESMQGLLAALLADIDGMAAANASANADADADAAASALPALPHASLMALLDQLASALDYDLGRAESLLAQLRASTVGTSAAAAIAEIASCADAFAIEQAVELAQALRLRLSQASHDHSMPPPYSDGALRQAQPGTHP</sequence>
<dbReference type="InterPro" id="IPR011006">
    <property type="entry name" value="CheY-like_superfamily"/>
</dbReference>
<comment type="function">
    <text evidence="7">Member of the two-component regulatory system BvgS/BvgA. Phosphorylates BvgA via a four-step phosphorelay in response to environmental signals.</text>
</comment>
<dbReference type="InterPro" id="IPR003661">
    <property type="entry name" value="HisK_dim/P_dom"/>
</dbReference>
<protein>
    <recommendedName>
        <fullName evidence="8">Virulence sensor protein BvgS</fullName>
        <ecNumber evidence="2">2.7.13.3</ecNumber>
    </recommendedName>
</protein>
<dbReference type="InterPro" id="IPR036641">
    <property type="entry name" value="HPT_dom_sf"/>
</dbReference>
<proteinExistence type="predicted"/>
<dbReference type="PANTHER" id="PTHR45339:SF5">
    <property type="entry name" value="HISTIDINE KINASE"/>
    <property type="match status" value="1"/>
</dbReference>
<accession>A0A2D2DL36</accession>
<dbReference type="PRINTS" id="PR00344">
    <property type="entry name" value="BCTRLSENSOR"/>
</dbReference>
<organism evidence="14 15">
    <name type="scientific">Massilia violaceinigra</name>
    <dbReference type="NCBI Taxonomy" id="2045208"/>
    <lineage>
        <taxon>Bacteria</taxon>
        <taxon>Pseudomonadati</taxon>
        <taxon>Pseudomonadota</taxon>
        <taxon>Betaproteobacteria</taxon>
        <taxon>Burkholderiales</taxon>
        <taxon>Oxalobacteraceae</taxon>
        <taxon>Telluria group</taxon>
        <taxon>Massilia</taxon>
    </lineage>
</organism>
<dbReference type="FunFam" id="3.30.565.10:FF:000010">
    <property type="entry name" value="Sensor histidine kinase RcsC"/>
    <property type="match status" value="1"/>
</dbReference>
<dbReference type="GO" id="GO:0000155">
    <property type="term" value="F:phosphorelay sensor kinase activity"/>
    <property type="evidence" value="ECO:0007669"/>
    <property type="project" value="InterPro"/>
</dbReference>
<evidence type="ECO:0000256" key="1">
    <source>
        <dbReference type="ARBA" id="ARBA00000085"/>
    </source>
</evidence>
<dbReference type="InterPro" id="IPR005467">
    <property type="entry name" value="His_kinase_dom"/>
</dbReference>
<dbReference type="InterPro" id="IPR004358">
    <property type="entry name" value="Sig_transdc_His_kin-like_C"/>
</dbReference>
<evidence type="ECO:0000256" key="11">
    <source>
        <dbReference type="SAM" id="Phobius"/>
    </source>
</evidence>
<feature type="domain" description="Response regulatory" evidence="13">
    <location>
        <begin position="519"/>
        <end position="639"/>
    </location>
</feature>
<keyword evidence="3 9" id="KW-0597">Phosphoprotein</keyword>
<keyword evidence="14" id="KW-0808">Transferase</keyword>
<feature type="modified residue" description="4-aspartylphosphate" evidence="9">
    <location>
        <position position="571"/>
    </location>
</feature>
<evidence type="ECO:0000256" key="8">
    <source>
        <dbReference type="ARBA" id="ARBA00070152"/>
    </source>
</evidence>
<dbReference type="InterPro" id="IPR036890">
    <property type="entry name" value="HATPase_C_sf"/>
</dbReference>
<evidence type="ECO:0000256" key="5">
    <source>
        <dbReference type="ARBA" id="ARBA00023012"/>
    </source>
</evidence>
<dbReference type="EC" id="2.7.13.3" evidence="2"/>
<dbReference type="GO" id="GO:0005886">
    <property type="term" value="C:plasma membrane"/>
    <property type="evidence" value="ECO:0007669"/>
    <property type="project" value="UniProtKB-SubCell"/>
</dbReference>
<dbReference type="CDD" id="cd00082">
    <property type="entry name" value="HisKA"/>
    <property type="match status" value="1"/>
</dbReference>
<dbReference type="SMART" id="SM00387">
    <property type="entry name" value="HATPase_c"/>
    <property type="match status" value="1"/>
</dbReference>
<feature type="region of interest" description="Disordered" evidence="10">
    <location>
        <begin position="1018"/>
        <end position="1042"/>
    </location>
</feature>
<dbReference type="KEGG" id="mass:CR152_15040"/>
<keyword evidence="6" id="KW-0843">Virulence</keyword>
<comment type="catalytic activity">
    <reaction evidence="1">
        <text>ATP + protein L-histidine = ADP + protein N-phospho-L-histidine.</text>
        <dbReference type="EC" id="2.7.13.3"/>
    </reaction>
</comment>
<name>A0A2D2DL36_9BURK</name>
<keyword evidence="11" id="KW-1133">Transmembrane helix</keyword>
<evidence type="ECO:0000313" key="14">
    <source>
        <dbReference type="EMBL" id="ATQ75698.1"/>
    </source>
</evidence>
<dbReference type="Gene3D" id="3.30.565.10">
    <property type="entry name" value="Histidine kinase-like ATPase, C-terminal domain"/>
    <property type="match status" value="1"/>
</dbReference>
<dbReference type="SMART" id="SM00448">
    <property type="entry name" value="REC"/>
    <property type="match status" value="2"/>
</dbReference>
<evidence type="ECO:0000256" key="7">
    <source>
        <dbReference type="ARBA" id="ARBA00058004"/>
    </source>
</evidence>
<evidence type="ECO:0000256" key="4">
    <source>
        <dbReference type="ARBA" id="ARBA00022729"/>
    </source>
</evidence>
<evidence type="ECO:0000259" key="13">
    <source>
        <dbReference type="PROSITE" id="PS50110"/>
    </source>
</evidence>
<feature type="modified residue" description="4-aspartylphosphate" evidence="9">
    <location>
        <position position="715"/>
    </location>
</feature>
<dbReference type="EMBL" id="CP024608">
    <property type="protein sequence ID" value="ATQ75698.1"/>
    <property type="molecule type" value="Genomic_DNA"/>
</dbReference>
<dbReference type="SUPFAM" id="SSF47384">
    <property type="entry name" value="Homodimeric domain of signal transducing histidine kinase"/>
    <property type="match status" value="1"/>
</dbReference>